<dbReference type="PRINTS" id="PR00455">
    <property type="entry name" value="HTHTETR"/>
</dbReference>
<evidence type="ECO:0000256" key="3">
    <source>
        <dbReference type="ARBA" id="ARBA00023163"/>
    </source>
</evidence>
<sequence>MARTVNQTERDARRAAILEAAIEVFAREGLEATRLADIAAVVGVKHPTILNYFPSKDALFMAAVLEPLEDLGQVLRPGPEESLPALVERHVGMFMAHGPYLRMTQYILAQRERFPALAGELRAFVEQLREDFEPLLVAAGCTPDDAFWRFWGYFSQLSGMALVMDDTPGVREAMTERACAMLGVAPPAH</sequence>
<evidence type="ECO:0000256" key="4">
    <source>
        <dbReference type="PROSITE-ProRule" id="PRU00335"/>
    </source>
</evidence>
<proteinExistence type="predicted"/>
<dbReference type="Gene3D" id="1.10.10.60">
    <property type="entry name" value="Homeodomain-like"/>
    <property type="match status" value="1"/>
</dbReference>
<dbReference type="PANTHER" id="PTHR30055:SF234">
    <property type="entry name" value="HTH-TYPE TRANSCRIPTIONAL REGULATOR BETI"/>
    <property type="match status" value="1"/>
</dbReference>
<keyword evidence="3" id="KW-0804">Transcription</keyword>
<dbReference type="GO" id="GO:0003700">
    <property type="term" value="F:DNA-binding transcription factor activity"/>
    <property type="evidence" value="ECO:0007669"/>
    <property type="project" value="TreeGrafter"/>
</dbReference>
<evidence type="ECO:0000256" key="1">
    <source>
        <dbReference type="ARBA" id="ARBA00023015"/>
    </source>
</evidence>
<dbReference type="PANTHER" id="PTHR30055">
    <property type="entry name" value="HTH-TYPE TRANSCRIPTIONAL REGULATOR RUTR"/>
    <property type="match status" value="1"/>
</dbReference>
<dbReference type="AlphaFoldDB" id="A0A6J4L794"/>
<keyword evidence="1" id="KW-0805">Transcription regulation</keyword>
<dbReference type="Pfam" id="PF00440">
    <property type="entry name" value="TetR_N"/>
    <property type="match status" value="1"/>
</dbReference>
<dbReference type="InterPro" id="IPR050109">
    <property type="entry name" value="HTH-type_TetR-like_transc_reg"/>
</dbReference>
<dbReference type="SUPFAM" id="SSF46689">
    <property type="entry name" value="Homeodomain-like"/>
    <property type="match status" value="1"/>
</dbReference>
<reference evidence="6" key="1">
    <citation type="submission" date="2020-02" db="EMBL/GenBank/DDBJ databases">
        <authorList>
            <person name="Meier V. D."/>
        </authorList>
    </citation>
    <scope>NUCLEOTIDE SEQUENCE</scope>
    <source>
        <strain evidence="6">AVDCRST_MAG93</strain>
    </source>
</reference>
<dbReference type="InterPro" id="IPR001647">
    <property type="entry name" value="HTH_TetR"/>
</dbReference>
<organism evidence="6">
    <name type="scientific">uncultured Chloroflexia bacterium</name>
    <dbReference type="NCBI Taxonomy" id="1672391"/>
    <lineage>
        <taxon>Bacteria</taxon>
        <taxon>Bacillati</taxon>
        <taxon>Chloroflexota</taxon>
        <taxon>Chloroflexia</taxon>
        <taxon>environmental samples</taxon>
    </lineage>
</organism>
<dbReference type="PROSITE" id="PS50977">
    <property type="entry name" value="HTH_TETR_2"/>
    <property type="match status" value="1"/>
</dbReference>
<name>A0A6J4L794_9CHLR</name>
<feature type="DNA-binding region" description="H-T-H motif" evidence="4">
    <location>
        <begin position="34"/>
        <end position="53"/>
    </location>
</feature>
<evidence type="ECO:0000256" key="2">
    <source>
        <dbReference type="ARBA" id="ARBA00023125"/>
    </source>
</evidence>
<keyword evidence="2 4" id="KW-0238">DNA-binding</keyword>
<dbReference type="GO" id="GO:0000976">
    <property type="term" value="F:transcription cis-regulatory region binding"/>
    <property type="evidence" value="ECO:0007669"/>
    <property type="project" value="TreeGrafter"/>
</dbReference>
<accession>A0A6J4L794</accession>
<dbReference type="EMBL" id="CADCTR010001989">
    <property type="protein sequence ID" value="CAA9324975.1"/>
    <property type="molecule type" value="Genomic_DNA"/>
</dbReference>
<evidence type="ECO:0000259" key="5">
    <source>
        <dbReference type="PROSITE" id="PS50977"/>
    </source>
</evidence>
<dbReference type="InterPro" id="IPR009057">
    <property type="entry name" value="Homeodomain-like_sf"/>
</dbReference>
<feature type="domain" description="HTH tetR-type" evidence="5">
    <location>
        <begin position="11"/>
        <end position="71"/>
    </location>
</feature>
<dbReference type="Gene3D" id="1.10.357.10">
    <property type="entry name" value="Tetracycline Repressor, domain 2"/>
    <property type="match status" value="1"/>
</dbReference>
<evidence type="ECO:0000313" key="6">
    <source>
        <dbReference type="EMBL" id="CAA9324975.1"/>
    </source>
</evidence>
<protein>
    <recommendedName>
        <fullName evidence="5">HTH tetR-type domain-containing protein</fullName>
    </recommendedName>
</protein>
<gene>
    <name evidence="6" type="ORF">AVDCRST_MAG93-5921</name>
</gene>